<evidence type="ECO:0000256" key="11">
    <source>
        <dbReference type="ARBA" id="ARBA00061399"/>
    </source>
</evidence>
<keyword evidence="8 13" id="KW-0238">DNA-binding</keyword>
<dbReference type="Pfam" id="PF03461">
    <property type="entry name" value="TRCF"/>
    <property type="match status" value="1"/>
</dbReference>
<name>A0A1F7SMY3_9BACT</name>
<gene>
    <name evidence="13" type="primary">mfd</name>
    <name evidence="16" type="ORF">A3G31_10460</name>
</gene>
<evidence type="ECO:0000256" key="3">
    <source>
        <dbReference type="ARBA" id="ARBA00022741"/>
    </source>
</evidence>
<dbReference type="InterPro" id="IPR011545">
    <property type="entry name" value="DEAD/DEAH_box_helicase_dom"/>
</dbReference>
<dbReference type="InterPro" id="IPR014001">
    <property type="entry name" value="Helicase_ATP-bd"/>
</dbReference>
<evidence type="ECO:0000256" key="4">
    <source>
        <dbReference type="ARBA" id="ARBA00022763"/>
    </source>
</evidence>
<dbReference type="InterPro" id="IPR036101">
    <property type="entry name" value="CarD-like/TRCF_RID_sf"/>
</dbReference>
<dbReference type="PANTHER" id="PTHR47964:SF1">
    <property type="entry name" value="ATP-DEPENDENT DNA HELICASE HOMOLOG RECG, CHLOROPLASTIC"/>
    <property type="match status" value="1"/>
</dbReference>
<dbReference type="PROSITE" id="PS51192">
    <property type="entry name" value="HELICASE_ATP_BIND_1"/>
    <property type="match status" value="1"/>
</dbReference>
<dbReference type="CDD" id="cd17991">
    <property type="entry name" value="DEXHc_TRCF"/>
    <property type="match status" value="1"/>
</dbReference>
<keyword evidence="9 13" id="KW-0234">DNA repair</keyword>
<dbReference type="EMBL" id="MGDI01000011">
    <property type="protein sequence ID" value="OGL54567.1"/>
    <property type="molecule type" value="Genomic_DNA"/>
</dbReference>
<dbReference type="GO" id="GO:0016787">
    <property type="term" value="F:hydrolase activity"/>
    <property type="evidence" value="ECO:0007669"/>
    <property type="project" value="UniProtKB-KW"/>
</dbReference>
<keyword evidence="3 13" id="KW-0547">Nucleotide-binding</keyword>
<dbReference type="InterPro" id="IPR003711">
    <property type="entry name" value="CarD-like/TRCF_RID"/>
</dbReference>
<dbReference type="Pfam" id="PF02559">
    <property type="entry name" value="CarD_TRCF_RID"/>
    <property type="match status" value="1"/>
</dbReference>
<dbReference type="GO" id="GO:0003684">
    <property type="term" value="F:damaged DNA binding"/>
    <property type="evidence" value="ECO:0007669"/>
    <property type="project" value="InterPro"/>
</dbReference>
<dbReference type="Gene3D" id="3.40.50.11180">
    <property type="match status" value="1"/>
</dbReference>
<dbReference type="InterPro" id="IPR047112">
    <property type="entry name" value="RecG/Mfd"/>
</dbReference>
<dbReference type="GO" id="GO:0003678">
    <property type="term" value="F:DNA helicase activity"/>
    <property type="evidence" value="ECO:0007669"/>
    <property type="project" value="TreeGrafter"/>
</dbReference>
<evidence type="ECO:0000256" key="6">
    <source>
        <dbReference type="ARBA" id="ARBA00022806"/>
    </source>
</evidence>
<dbReference type="NCBIfam" id="TIGR00580">
    <property type="entry name" value="mfd"/>
    <property type="match status" value="1"/>
</dbReference>
<feature type="domain" description="Helicase ATP-binding" evidence="14">
    <location>
        <begin position="647"/>
        <end position="808"/>
    </location>
</feature>
<dbReference type="Gene3D" id="3.90.1150.50">
    <property type="entry name" value="Transcription-repair-coupling factor, D7 domain"/>
    <property type="match status" value="1"/>
</dbReference>
<dbReference type="InterPro" id="IPR027417">
    <property type="entry name" value="P-loop_NTPase"/>
</dbReference>
<keyword evidence="2 13" id="KW-0963">Cytoplasm</keyword>
<keyword evidence="7 13" id="KW-0067">ATP-binding</keyword>
<evidence type="ECO:0000256" key="7">
    <source>
        <dbReference type="ARBA" id="ARBA00022840"/>
    </source>
</evidence>
<dbReference type="PANTHER" id="PTHR47964">
    <property type="entry name" value="ATP-DEPENDENT DNA HELICASE HOMOLOG RECG, CHLOROPLASTIC"/>
    <property type="match status" value="1"/>
</dbReference>
<comment type="subcellular location">
    <subcellularLocation>
        <location evidence="1 13">Cytoplasm</location>
    </subcellularLocation>
</comment>
<dbReference type="Proteomes" id="UP000178082">
    <property type="component" value="Unassembled WGS sequence"/>
</dbReference>
<dbReference type="GO" id="GO:0005524">
    <property type="term" value="F:ATP binding"/>
    <property type="evidence" value="ECO:0007669"/>
    <property type="project" value="UniProtKB-UniRule"/>
</dbReference>
<keyword evidence="4 13" id="KW-0227">DNA damage</keyword>
<dbReference type="SUPFAM" id="SSF143517">
    <property type="entry name" value="TRCF domain-like"/>
    <property type="match status" value="1"/>
</dbReference>
<dbReference type="Pfam" id="PF17757">
    <property type="entry name" value="UvrB_inter"/>
    <property type="match status" value="1"/>
</dbReference>
<dbReference type="SMART" id="SM00487">
    <property type="entry name" value="DEXDc"/>
    <property type="match status" value="1"/>
</dbReference>
<dbReference type="InterPro" id="IPR004576">
    <property type="entry name" value="Mfd"/>
</dbReference>
<evidence type="ECO:0000259" key="14">
    <source>
        <dbReference type="PROSITE" id="PS51192"/>
    </source>
</evidence>
<evidence type="ECO:0000256" key="13">
    <source>
        <dbReference type="HAMAP-Rule" id="MF_00969"/>
    </source>
</evidence>
<evidence type="ECO:0000256" key="5">
    <source>
        <dbReference type="ARBA" id="ARBA00022801"/>
    </source>
</evidence>
<dbReference type="SUPFAM" id="SSF141259">
    <property type="entry name" value="CarD-like"/>
    <property type="match status" value="1"/>
</dbReference>
<feature type="domain" description="Helicase C-terminal" evidence="15">
    <location>
        <begin position="829"/>
        <end position="983"/>
    </location>
</feature>
<proteinExistence type="inferred from homology"/>
<comment type="function">
    <text evidence="13">Couples transcription and DNA repair by recognizing RNA polymerase (RNAP) stalled at DNA lesions. Mediates ATP-dependent release of RNAP and its truncated transcript from the DNA, and recruitment of nucleotide excision repair machinery to the damaged site.</text>
</comment>
<dbReference type="GO" id="GO:0000716">
    <property type="term" value="P:transcription-coupled nucleotide-excision repair, DNA damage recognition"/>
    <property type="evidence" value="ECO:0007669"/>
    <property type="project" value="UniProtKB-UniRule"/>
</dbReference>
<dbReference type="AlphaFoldDB" id="A0A1F7SMY3"/>
<evidence type="ECO:0000256" key="1">
    <source>
        <dbReference type="ARBA" id="ARBA00004496"/>
    </source>
</evidence>
<dbReference type="SMART" id="SM00982">
    <property type="entry name" value="TRCF"/>
    <property type="match status" value="1"/>
</dbReference>
<comment type="similarity">
    <text evidence="10 13">In the N-terminal section; belongs to the UvrB family.</text>
</comment>
<dbReference type="InterPro" id="IPR041471">
    <property type="entry name" value="UvrB_inter"/>
</dbReference>
<dbReference type="EC" id="3.6.4.-" evidence="13"/>
<dbReference type="Gene3D" id="3.30.2060.10">
    <property type="entry name" value="Penicillin-binding protein 1b domain"/>
    <property type="match status" value="1"/>
</dbReference>
<evidence type="ECO:0000256" key="10">
    <source>
        <dbReference type="ARBA" id="ARBA00061104"/>
    </source>
</evidence>
<accession>A0A1F7SMY3</accession>
<dbReference type="Gene3D" id="2.40.10.170">
    <property type="match status" value="1"/>
</dbReference>
<keyword evidence="6" id="KW-0347">Helicase</keyword>
<dbReference type="InterPro" id="IPR001650">
    <property type="entry name" value="Helicase_C-like"/>
</dbReference>
<dbReference type="GO" id="GO:0006355">
    <property type="term" value="P:regulation of DNA-templated transcription"/>
    <property type="evidence" value="ECO:0007669"/>
    <property type="project" value="UniProtKB-UniRule"/>
</dbReference>
<dbReference type="FunFam" id="3.40.50.300:FF:000546">
    <property type="entry name" value="Transcription-repair-coupling factor"/>
    <property type="match status" value="1"/>
</dbReference>
<dbReference type="Pfam" id="PF00270">
    <property type="entry name" value="DEAD"/>
    <property type="match status" value="1"/>
</dbReference>
<organism evidence="16 17">
    <name type="scientific">Candidatus Schekmanbacteria bacterium RIFCSPLOWO2_12_FULL_38_15</name>
    <dbReference type="NCBI Taxonomy" id="1817883"/>
    <lineage>
        <taxon>Bacteria</taxon>
        <taxon>Candidatus Schekmaniibacteriota</taxon>
    </lineage>
</organism>
<dbReference type="GO" id="GO:0005737">
    <property type="term" value="C:cytoplasm"/>
    <property type="evidence" value="ECO:0007669"/>
    <property type="project" value="UniProtKB-SubCell"/>
</dbReference>
<dbReference type="SUPFAM" id="SSF52540">
    <property type="entry name" value="P-loop containing nucleoside triphosphate hydrolases"/>
    <property type="match status" value="4"/>
</dbReference>
<dbReference type="STRING" id="1817883.A3G31_10460"/>
<comment type="caution">
    <text evidence="16">The sequence shown here is derived from an EMBL/GenBank/DDBJ whole genome shotgun (WGS) entry which is preliminary data.</text>
</comment>
<comment type="similarity">
    <text evidence="11 13">In the C-terminal section; belongs to the helicase family. RecG subfamily.</text>
</comment>
<evidence type="ECO:0000313" key="16">
    <source>
        <dbReference type="EMBL" id="OGL54567.1"/>
    </source>
</evidence>
<sequence>MPVEEKTKPPLSDLINAIESGASVADAKGLQVSSKAFLTILIHRLLQKKILILLPSSKIAEPFYNDLIFFSNNLKPFNDKTASDEIFYFPHWETVPYEKSSPYAEISSKRLLVLDSLLNNRAGIVLITPESLLQKFMSKNELKEKFLNIEAGMEIQKEKLLENLLLCGYQDKDIVEEKGDFSSRGCIVDVFTSLIKNPLRIEFFGDEIVSIREFDLYSQKSTNRLKQVKILPAREVFYNPYSSETIVEEFKKYFFDLKDKGESYERILNYLDGKMYFPGIENFNPLFFKNLESFFEYISDDTLIISEEPAQVKEKTDEFYKEICAQWEILKKEGYPSFHPTGLYISPDDIEKSLKKYQQVFFDFLSDTENSKEKSFFSFDIKTISFLGFEGGVDRLKSCLHQIKKFSENNCKVYFVCSNEGYGKRLQKIFREYDAEVVFNPENRIKVDFSEIADFSVPEILTGKISGGFEFESAGLVIISEEEIFGKKITRRFRRSFDSSIFISDFGDISSGDLLVHIDYGVGKFQGIKKFRIDGIEKDFLAIEYLNSEFLYVPVENLNLVQKYIGVQGFVPKLDHLAGKGWERIKEKAKESIRRMAKKLLGIYAKRKVADGYAFSKDDNWMSEFESTFEYEETPHQLRAIEDVKKDMESSKPMDRLICGDVGYGKTEVALRASFKAANESKQVAVLVPTTILAQQHYQTFANRFSPFPIRVEVLSRFCSARKEKEIIEDLKNGKVDIVIGTHRLLSDDIEFKDIGLVIIDEEQRFGVKHKEKLKKFRNEVDVLTLTATPIPRTLQLSLMGIRDMSIIDTPPEDRQPIKTIVTSFNKELIVQAIKREMERGGQIYFVHNRVYSIHGIERLLKNLVTEARIGVAHGQMKKSFLEDVMIRFIKKEYDILLCTSIIESGLDIPAVNTIIINRADRFGLSDLYQLRGRVGRDGHVAYAYLLIPPKAVLTDDSKKRLRVIEELSGLGSGFKIAAHDLEIRGAGNILGEEQSGQILAIGFDLYCKMIEETINEMQDLSTEDKRTRCVINSKIEAYIPENFVEDSRQRITIYKKLSEIGHIVNLEEFKEEIRDRFGDLPEALNALFKISSLRILGNEAMVSKIDVSSKEIRITFSISFKMSPDILIKIISERENHIKFLSENSLVIRNLKDINQLIDFTIKFMEEIIKRRKPEV</sequence>
<evidence type="ECO:0000256" key="2">
    <source>
        <dbReference type="ARBA" id="ARBA00022490"/>
    </source>
</evidence>
<reference evidence="16 17" key="1">
    <citation type="journal article" date="2016" name="Nat. Commun.">
        <title>Thousands of microbial genomes shed light on interconnected biogeochemical processes in an aquifer system.</title>
        <authorList>
            <person name="Anantharaman K."/>
            <person name="Brown C.T."/>
            <person name="Hug L.A."/>
            <person name="Sharon I."/>
            <person name="Castelle C.J."/>
            <person name="Probst A.J."/>
            <person name="Thomas B.C."/>
            <person name="Singh A."/>
            <person name="Wilkins M.J."/>
            <person name="Karaoz U."/>
            <person name="Brodie E.L."/>
            <person name="Williams K.H."/>
            <person name="Hubbard S.S."/>
            <person name="Banfield J.F."/>
        </authorList>
    </citation>
    <scope>NUCLEOTIDE SEQUENCE [LARGE SCALE GENOMIC DNA]</scope>
</reference>
<keyword evidence="5 13" id="KW-0378">Hydrolase</keyword>
<dbReference type="Pfam" id="PF00271">
    <property type="entry name" value="Helicase_C"/>
    <property type="match status" value="1"/>
</dbReference>
<evidence type="ECO:0000259" key="15">
    <source>
        <dbReference type="PROSITE" id="PS51194"/>
    </source>
</evidence>
<dbReference type="InterPro" id="IPR037235">
    <property type="entry name" value="TRCF-like_C_D7"/>
</dbReference>
<dbReference type="SMART" id="SM01058">
    <property type="entry name" value="CarD_TRCF"/>
    <property type="match status" value="1"/>
</dbReference>
<dbReference type="HAMAP" id="MF_00969">
    <property type="entry name" value="TRCF"/>
    <property type="match status" value="1"/>
</dbReference>
<evidence type="ECO:0000256" key="8">
    <source>
        <dbReference type="ARBA" id="ARBA00023125"/>
    </source>
</evidence>
<dbReference type="SMART" id="SM00490">
    <property type="entry name" value="HELICc"/>
    <property type="match status" value="1"/>
</dbReference>
<protein>
    <recommendedName>
        <fullName evidence="12 13">Transcription-repair-coupling factor</fullName>
        <shortName evidence="13">TRCF</shortName>
        <ecNumber evidence="13">3.6.4.-</ecNumber>
    </recommendedName>
</protein>
<dbReference type="Gene3D" id="3.40.50.300">
    <property type="entry name" value="P-loop containing nucleotide triphosphate hydrolases"/>
    <property type="match status" value="2"/>
</dbReference>
<dbReference type="PROSITE" id="PS51194">
    <property type="entry name" value="HELICASE_CTER"/>
    <property type="match status" value="1"/>
</dbReference>
<evidence type="ECO:0000256" key="12">
    <source>
        <dbReference type="ARBA" id="ARBA00070128"/>
    </source>
</evidence>
<dbReference type="InterPro" id="IPR005118">
    <property type="entry name" value="TRCF_C"/>
</dbReference>
<evidence type="ECO:0000256" key="9">
    <source>
        <dbReference type="ARBA" id="ARBA00023204"/>
    </source>
</evidence>
<evidence type="ECO:0000313" key="17">
    <source>
        <dbReference type="Proteomes" id="UP000178082"/>
    </source>
</evidence>